<keyword evidence="11 14" id="KW-0407">Ion channel</keyword>
<evidence type="ECO:0000256" key="6">
    <source>
        <dbReference type="ARBA" id="ARBA00022882"/>
    </source>
</evidence>
<evidence type="ECO:0000256" key="4">
    <source>
        <dbReference type="ARBA" id="ARBA00022692"/>
    </source>
</evidence>
<keyword evidence="6" id="KW-0851">Voltage-gated channel</keyword>
<feature type="transmembrane region" description="Helical" evidence="12">
    <location>
        <begin position="165"/>
        <end position="186"/>
    </location>
</feature>
<name>A0A3B0T6A5_9ZZZZ</name>
<keyword evidence="5" id="KW-0631">Potassium channel</keyword>
<feature type="transmembrane region" description="Helical" evidence="12">
    <location>
        <begin position="73"/>
        <end position="93"/>
    </location>
</feature>
<evidence type="ECO:0000256" key="1">
    <source>
        <dbReference type="ARBA" id="ARBA00004141"/>
    </source>
</evidence>
<evidence type="ECO:0000256" key="3">
    <source>
        <dbReference type="ARBA" id="ARBA00022538"/>
    </source>
</evidence>
<evidence type="ECO:0000256" key="5">
    <source>
        <dbReference type="ARBA" id="ARBA00022826"/>
    </source>
</evidence>
<comment type="subcellular location">
    <subcellularLocation>
        <location evidence="1">Membrane</location>
        <topology evidence="1">Multi-pass membrane protein</topology>
    </subcellularLocation>
</comment>
<dbReference type="GO" id="GO:0001508">
    <property type="term" value="P:action potential"/>
    <property type="evidence" value="ECO:0007669"/>
    <property type="project" value="TreeGrafter"/>
</dbReference>
<dbReference type="Gene3D" id="1.20.120.350">
    <property type="entry name" value="Voltage-gated potassium channels. Chain C"/>
    <property type="match status" value="1"/>
</dbReference>
<evidence type="ECO:0000313" key="14">
    <source>
        <dbReference type="EMBL" id="VAW13528.1"/>
    </source>
</evidence>
<dbReference type="EMBL" id="UOEP01000024">
    <property type="protein sequence ID" value="VAW13528.1"/>
    <property type="molecule type" value="Genomic_DNA"/>
</dbReference>
<dbReference type="PRINTS" id="PR00169">
    <property type="entry name" value="KCHANNEL"/>
</dbReference>
<keyword evidence="9" id="KW-0406">Ion transport</keyword>
<keyword evidence="8 12" id="KW-1133">Transmembrane helix</keyword>
<keyword evidence="4 12" id="KW-0812">Transmembrane</keyword>
<sequence>MLLHSISVYLYSIRHLEMKITKNRLYEIIFEADTKEGKAFDIILLIVIVLSVAFVMLESVESINNKYPKALKVSEWVITIIFTIEYILRIAIVRKPWKYITSFFGVIDLLSVLPTYLSLIFIGSHSLVVIRVIRLLRVFRVLKLSRYTSAGRSLARALWASRGKIGVFLFFVLTLVIIVGTIMYLIEGEENGFNSIPRSIYWAIVTLTTVGYGDISPVTPLGQLLASIVMITGYAIIAVPTGIVTAEIIRPSVKGNTQVCPYCLYDKHEDHAKFCLRCGAELNPASKNPG</sequence>
<keyword evidence="3" id="KW-0633">Potassium transport</keyword>
<evidence type="ECO:0000256" key="10">
    <source>
        <dbReference type="ARBA" id="ARBA00023136"/>
    </source>
</evidence>
<keyword evidence="2" id="KW-0813">Transport</keyword>
<keyword evidence="10 12" id="KW-0472">Membrane</keyword>
<dbReference type="GO" id="GO:0008076">
    <property type="term" value="C:voltage-gated potassium channel complex"/>
    <property type="evidence" value="ECO:0007669"/>
    <property type="project" value="InterPro"/>
</dbReference>
<evidence type="ECO:0000256" key="7">
    <source>
        <dbReference type="ARBA" id="ARBA00022958"/>
    </source>
</evidence>
<evidence type="ECO:0000256" key="11">
    <source>
        <dbReference type="ARBA" id="ARBA00023303"/>
    </source>
</evidence>
<dbReference type="InterPro" id="IPR027359">
    <property type="entry name" value="Volt_channel_dom_sf"/>
</dbReference>
<feature type="transmembrane region" description="Helical" evidence="12">
    <location>
        <begin position="113"/>
        <end position="133"/>
    </location>
</feature>
<dbReference type="Gene3D" id="1.10.287.70">
    <property type="match status" value="1"/>
</dbReference>
<evidence type="ECO:0000256" key="2">
    <source>
        <dbReference type="ARBA" id="ARBA00022448"/>
    </source>
</evidence>
<evidence type="ECO:0000256" key="12">
    <source>
        <dbReference type="SAM" id="Phobius"/>
    </source>
</evidence>
<accession>A0A3B0T6A5</accession>
<evidence type="ECO:0000259" key="13">
    <source>
        <dbReference type="Pfam" id="PF00520"/>
    </source>
</evidence>
<dbReference type="GO" id="GO:0005249">
    <property type="term" value="F:voltage-gated potassium channel activity"/>
    <property type="evidence" value="ECO:0007669"/>
    <property type="project" value="InterPro"/>
</dbReference>
<evidence type="ECO:0000256" key="9">
    <source>
        <dbReference type="ARBA" id="ARBA00023065"/>
    </source>
</evidence>
<dbReference type="SUPFAM" id="SSF81324">
    <property type="entry name" value="Voltage-gated potassium channels"/>
    <property type="match status" value="1"/>
</dbReference>
<organism evidence="14">
    <name type="scientific">hydrothermal vent metagenome</name>
    <dbReference type="NCBI Taxonomy" id="652676"/>
    <lineage>
        <taxon>unclassified sequences</taxon>
        <taxon>metagenomes</taxon>
        <taxon>ecological metagenomes</taxon>
    </lineage>
</organism>
<gene>
    <name evidence="14" type="ORF">MNBD_BACTEROID01-388</name>
</gene>
<dbReference type="InterPro" id="IPR028325">
    <property type="entry name" value="VG_K_chnl"/>
</dbReference>
<feature type="transmembrane region" description="Helical" evidence="12">
    <location>
        <begin position="224"/>
        <end position="246"/>
    </location>
</feature>
<dbReference type="Pfam" id="PF00520">
    <property type="entry name" value="Ion_trans"/>
    <property type="match status" value="1"/>
</dbReference>
<protein>
    <submittedName>
        <fullName evidence="14">Potassium voltage-gated channel subfamily KQT possible potassium channel, VIC family</fullName>
    </submittedName>
</protein>
<keyword evidence="7" id="KW-0630">Potassium</keyword>
<feature type="domain" description="Ion transport" evidence="13">
    <location>
        <begin position="38"/>
        <end position="247"/>
    </location>
</feature>
<reference evidence="14" key="1">
    <citation type="submission" date="2018-06" db="EMBL/GenBank/DDBJ databases">
        <authorList>
            <person name="Zhirakovskaya E."/>
        </authorList>
    </citation>
    <scope>NUCLEOTIDE SEQUENCE</scope>
</reference>
<dbReference type="PANTHER" id="PTHR11537">
    <property type="entry name" value="VOLTAGE-GATED POTASSIUM CHANNEL"/>
    <property type="match status" value="1"/>
</dbReference>
<dbReference type="InterPro" id="IPR005821">
    <property type="entry name" value="Ion_trans_dom"/>
</dbReference>
<dbReference type="AlphaFoldDB" id="A0A3B0T6A5"/>
<feature type="transmembrane region" description="Helical" evidence="12">
    <location>
        <begin position="42"/>
        <end position="61"/>
    </location>
</feature>
<proteinExistence type="predicted"/>
<dbReference type="PANTHER" id="PTHR11537:SF254">
    <property type="entry name" value="POTASSIUM VOLTAGE-GATED CHANNEL PROTEIN SHAB"/>
    <property type="match status" value="1"/>
</dbReference>
<evidence type="ECO:0000256" key="8">
    <source>
        <dbReference type="ARBA" id="ARBA00022989"/>
    </source>
</evidence>